<proteinExistence type="predicted"/>
<evidence type="ECO:0000313" key="2">
    <source>
        <dbReference type="Proteomes" id="UP000738325"/>
    </source>
</evidence>
<sequence length="385" mass="43470">MSLCLRWALEEPEQLLPPRQQSRRGISAVCPASFCSDFHSGMRNSHRTTLASRNTCSIHSPLAARSRAIRQTSFVKKHRSSSGDASFNCTNVYPHVETATTESLFSYEEDVDMDEDELTWLKTMRVETSTMLSDFSLSESDDSGCDYDSDDFDFSSLVDQARENELLIEFGHKPRVFDGATSMKFYISALAITQLSAGLWTRSRPACVIINTSIPRRTRFDDMDWSADALRMLNTPNAGGSSLLSEVLSCEMLNRCLGATLAKTEMEIRYLFAYQPITDYTVTLPNLSPRMHVGVSVTRAFAFKGAYRKSDCRKLLWKKLTGILASTRNVLNERFFKQILHVWVPNGKVARTVQATYKSLPEEVTRNTVVIISVVNAAWVFTNRR</sequence>
<dbReference type="AlphaFoldDB" id="A0A9P6UU69"/>
<dbReference type="OrthoDB" id="10260545at2759"/>
<dbReference type="EMBL" id="JAAAIP010000310">
    <property type="protein sequence ID" value="KAG0319776.1"/>
    <property type="molecule type" value="Genomic_DNA"/>
</dbReference>
<protein>
    <submittedName>
        <fullName evidence="1">Uncharacterized protein</fullName>
    </submittedName>
</protein>
<accession>A0A9P6UU69</accession>
<reference evidence="1" key="1">
    <citation type="journal article" date="2020" name="Fungal Divers.">
        <title>Resolving the Mortierellaceae phylogeny through synthesis of multi-gene phylogenetics and phylogenomics.</title>
        <authorList>
            <person name="Vandepol N."/>
            <person name="Liber J."/>
            <person name="Desiro A."/>
            <person name="Na H."/>
            <person name="Kennedy M."/>
            <person name="Barry K."/>
            <person name="Grigoriev I.V."/>
            <person name="Miller A.N."/>
            <person name="O'Donnell K."/>
            <person name="Stajich J.E."/>
            <person name="Bonito G."/>
        </authorList>
    </citation>
    <scope>NUCLEOTIDE SEQUENCE</scope>
    <source>
        <strain evidence="1">REB-010B</strain>
    </source>
</reference>
<comment type="caution">
    <text evidence="1">The sequence shown here is derived from an EMBL/GenBank/DDBJ whole genome shotgun (WGS) entry which is preliminary data.</text>
</comment>
<keyword evidence="2" id="KW-1185">Reference proteome</keyword>
<gene>
    <name evidence="1" type="ORF">BGZ99_004931</name>
</gene>
<organism evidence="1 2">
    <name type="scientific">Dissophora globulifera</name>
    <dbReference type="NCBI Taxonomy" id="979702"/>
    <lineage>
        <taxon>Eukaryota</taxon>
        <taxon>Fungi</taxon>
        <taxon>Fungi incertae sedis</taxon>
        <taxon>Mucoromycota</taxon>
        <taxon>Mortierellomycotina</taxon>
        <taxon>Mortierellomycetes</taxon>
        <taxon>Mortierellales</taxon>
        <taxon>Mortierellaceae</taxon>
        <taxon>Dissophora</taxon>
    </lineage>
</organism>
<evidence type="ECO:0000313" key="1">
    <source>
        <dbReference type="EMBL" id="KAG0319776.1"/>
    </source>
</evidence>
<dbReference type="Proteomes" id="UP000738325">
    <property type="component" value="Unassembled WGS sequence"/>
</dbReference>
<name>A0A9P6UU69_9FUNG</name>